<dbReference type="NCBIfam" id="TIGR02892">
    <property type="entry name" value="spore_yabP"/>
    <property type="match status" value="1"/>
</dbReference>
<accession>A0A1W1WAC0</accession>
<evidence type="ECO:0000313" key="1">
    <source>
        <dbReference type="EMBL" id="SMC03185.1"/>
    </source>
</evidence>
<sequence>MDEKRDKTRTHLLTLTNRTQLTIEGVQHVENFDDDVIMLSTDMGILTIKGHNLRIHQLDLDSGSFVAEGDIDSLVYSRKKPGKSDGTWARLWR</sequence>
<proteinExistence type="predicted"/>
<dbReference type="GO" id="GO:0030435">
    <property type="term" value="P:sporulation resulting in formation of a cellular spore"/>
    <property type="evidence" value="ECO:0007669"/>
    <property type="project" value="InterPro"/>
</dbReference>
<dbReference type="InterPro" id="IPR022476">
    <property type="entry name" value="Spore_YabP/YqfC"/>
</dbReference>
<dbReference type="RefSeq" id="WP_020374310.1">
    <property type="nucleotide sequence ID" value="NZ_FWWY01000001.1"/>
</dbReference>
<dbReference type="PIRSF" id="PIRSF011576">
    <property type="entry name" value="YabP"/>
    <property type="match status" value="1"/>
</dbReference>
<dbReference type="InterPro" id="IPR012504">
    <property type="entry name" value="Spore_YabP"/>
</dbReference>
<name>A0A1W1WAC0_SULTA</name>
<dbReference type="OrthoDB" id="9795125at2"/>
<gene>
    <name evidence="1" type="ORF">SAMN00768000_0959</name>
</gene>
<dbReference type="AlphaFoldDB" id="A0A1W1WAC0"/>
<dbReference type="InterPro" id="IPR038705">
    <property type="entry name" value="YabP_sf"/>
</dbReference>
<evidence type="ECO:0000313" key="2">
    <source>
        <dbReference type="Proteomes" id="UP000192660"/>
    </source>
</evidence>
<dbReference type="Proteomes" id="UP000192660">
    <property type="component" value="Unassembled WGS sequence"/>
</dbReference>
<organism evidence="1 2">
    <name type="scientific">Sulfobacillus thermosulfidooxidans (strain DSM 9293 / VKM B-1269 / AT-1)</name>
    <dbReference type="NCBI Taxonomy" id="929705"/>
    <lineage>
        <taxon>Bacteria</taxon>
        <taxon>Bacillati</taxon>
        <taxon>Bacillota</taxon>
        <taxon>Clostridia</taxon>
        <taxon>Eubacteriales</taxon>
        <taxon>Clostridiales Family XVII. Incertae Sedis</taxon>
        <taxon>Sulfobacillus</taxon>
    </lineage>
</organism>
<keyword evidence="2" id="KW-1185">Reference proteome</keyword>
<dbReference type="STRING" id="28034.BFX07_09535"/>
<dbReference type="Gene3D" id="2.60.40.2000">
    <property type="match status" value="1"/>
</dbReference>
<dbReference type="Pfam" id="PF07873">
    <property type="entry name" value="YabP"/>
    <property type="match status" value="1"/>
</dbReference>
<protein>
    <submittedName>
        <fullName evidence="1">Sporulation protein YabP</fullName>
    </submittedName>
</protein>
<reference evidence="2" key="1">
    <citation type="submission" date="2017-04" db="EMBL/GenBank/DDBJ databases">
        <authorList>
            <person name="Varghese N."/>
            <person name="Submissions S."/>
        </authorList>
    </citation>
    <scope>NUCLEOTIDE SEQUENCE [LARGE SCALE GENOMIC DNA]</scope>
    <source>
        <strain evidence="2">DSM 9293</strain>
    </source>
</reference>
<dbReference type="EMBL" id="FWWY01000001">
    <property type="protein sequence ID" value="SMC03185.1"/>
    <property type="molecule type" value="Genomic_DNA"/>
</dbReference>